<dbReference type="InterPro" id="IPR055138">
    <property type="entry name" value="Neopullulanase-like_C"/>
</dbReference>
<dbReference type="Gene3D" id="2.60.40.10">
    <property type="entry name" value="Immunoglobulins"/>
    <property type="match status" value="1"/>
</dbReference>
<dbReference type="InterPro" id="IPR004185">
    <property type="entry name" value="Glyco_hydro_13_lg-like_dom"/>
</dbReference>
<dbReference type="Proteomes" id="UP000229681">
    <property type="component" value="Unassembled WGS sequence"/>
</dbReference>
<organism evidence="4 5">
    <name type="scientific">Candidatus Thermofonsia Clade 1 bacterium</name>
    <dbReference type="NCBI Taxonomy" id="2364210"/>
    <lineage>
        <taxon>Bacteria</taxon>
        <taxon>Bacillati</taxon>
        <taxon>Chloroflexota</taxon>
        <taxon>Candidatus Thermofontia</taxon>
        <taxon>Candidatus Thermofonsia Clade 1</taxon>
    </lineage>
</organism>
<dbReference type="InterPro" id="IPR017853">
    <property type="entry name" value="GH"/>
</dbReference>
<comment type="caution">
    <text evidence="4">The sequence shown here is derived from an EMBL/GenBank/DDBJ whole genome shotgun (WGS) entry which is preliminary data.</text>
</comment>
<dbReference type="PANTHER" id="PTHR10357:SF210">
    <property type="entry name" value="MALTODEXTRIN GLUCOSIDASE"/>
    <property type="match status" value="1"/>
</dbReference>
<dbReference type="GO" id="GO:0005975">
    <property type="term" value="P:carbohydrate metabolic process"/>
    <property type="evidence" value="ECO:0007669"/>
    <property type="project" value="InterPro"/>
</dbReference>
<dbReference type="SUPFAM" id="SSF51011">
    <property type="entry name" value="Glycosyl hydrolase domain"/>
    <property type="match status" value="1"/>
</dbReference>
<dbReference type="AlphaFoldDB" id="A0A2M8PH86"/>
<proteinExistence type="predicted"/>
<dbReference type="PANTHER" id="PTHR10357">
    <property type="entry name" value="ALPHA-AMYLASE FAMILY MEMBER"/>
    <property type="match status" value="1"/>
</dbReference>
<dbReference type="SUPFAM" id="SSF81296">
    <property type="entry name" value="E set domains"/>
    <property type="match status" value="1"/>
</dbReference>
<dbReference type="Pfam" id="PF00128">
    <property type="entry name" value="Alpha-amylase"/>
    <property type="match status" value="1"/>
</dbReference>
<keyword evidence="1" id="KW-0378">Hydrolase</keyword>
<accession>A0A2M8PH86</accession>
<gene>
    <name evidence="4" type="ORF">CUN49_03125</name>
</gene>
<dbReference type="CDD" id="cd02857">
    <property type="entry name" value="E_set_CDase_PDE_N"/>
    <property type="match status" value="1"/>
</dbReference>
<name>A0A2M8PH86_9CHLR</name>
<protein>
    <submittedName>
        <fullName evidence="4">Maltodextrin glucosidase</fullName>
    </submittedName>
</protein>
<sequence>MTYPRRDWRAAVHHDGSALYVSNPLPSYGERVQITLRLPLEAPIEGVALRSAPDGEQAFALMQEAYRDSACRYFVAELKISMPINGYRFRILAEDGMWHYNQLGIQRSEPLDHFDFKLLANFAAPAWLRDAVFYQIFPDRFYNGDPSNDVPPNAWTVGSFTVQRRQWGEPVMTWKEGGNLDFYGGDLVGIAHKLDYLTALGVNALYLNPIFAARSNHRYDVTDFFNIDPYLGGNNALANLRAALDALNMRLILDVTLNHCGWFNPWFVQAQADPNAPTNEFFTFYEHPHRYEMWLGVPSLPKLNYRSQRLRDLMYRQPDSVLRHWLRPPYRIDGWRLDVANMQGRQGAQQLGHEIGREIRAAVKSEGRDRYLMGENFFDGTPHLQGDELDAIMNYQGFTLPLWRWLGNYDHGRGYYPLTSNVPISAETLAAQWATFRAAVPFVIARQQYNLLDSHDTRRFLNIVNGDLALLKLGAVLLFTYLGVPSIYYGDEIGLAGENDPDNRRCMIWDEALWNHDLLAHYKRLIALRRSASALCEGGFQHLYADADLIAYQRHSAAQRLIVIGCRAARQTALVPLWHGGLPDGAELTDLLSGNTYVVQNGLVALEGLSAGSALILEEKH</sequence>
<evidence type="ECO:0000256" key="2">
    <source>
        <dbReference type="ARBA" id="ARBA00023295"/>
    </source>
</evidence>
<dbReference type="InterPro" id="IPR006047">
    <property type="entry name" value="GH13_cat_dom"/>
</dbReference>
<dbReference type="Gene3D" id="3.20.20.80">
    <property type="entry name" value="Glycosidases"/>
    <property type="match status" value="1"/>
</dbReference>
<dbReference type="SUPFAM" id="SSF51445">
    <property type="entry name" value="(Trans)glycosidases"/>
    <property type="match status" value="1"/>
</dbReference>
<evidence type="ECO:0000313" key="4">
    <source>
        <dbReference type="EMBL" id="PJF36903.1"/>
    </source>
</evidence>
<evidence type="ECO:0000259" key="3">
    <source>
        <dbReference type="SMART" id="SM00642"/>
    </source>
</evidence>
<dbReference type="InterPro" id="IPR013783">
    <property type="entry name" value="Ig-like_fold"/>
</dbReference>
<dbReference type="Pfam" id="PF22460">
    <property type="entry name" value="Neopullulanase-like_C"/>
    <property type="match status" value="1"/>
</dbReference>
<dbReference type="InterPro" id="IPR013780">
    <property type="entry name" value="Glyco_hydro_b"/>
</dbReference>
<evidence type="ECO:0000313" key="5">
    <source>
        <dbReference type="Proteomes" id="UP000229681"/>
    </source>
</evidence>
<dbReference type="EMBL" id="PGTM01000025">
    <property type="protein sequence ID" value="PJF36903.1"/>
    <property type="molecule type" value="Genomic_DNA"/>
</dbReference>
<dbReference type="InterPro" id="IPR014756">
    <property type="entry name" value="Ig_E-set"/>
</dbReference>
<dbReference type="SMART" id="SM00642">
    <property type="entry name" value="Aamy"/>
    <property type="match status" value="1"/>
</dbReference>
<feature type="domain" description="Glycosyl hydrolase family 13 catalytic" evidence="3">
    <location>
        <begin position="135"/>
        <end position="529"/>
    </location>
</feature>
<dbReference type="GO" id="GO:0004553">
    <property type="term" value="F:hydrolase activity, hydrolyzing O-glycosyl compounds"/>
    <property type="evidence" value="ECO:0007669"/>
    <property type="project" value="InterPro"/>
</dbReference>
<dbReference type="Gene3D" id="2.60.40.1180">
    <property type="entry name" value="Golgi alpha-mannosidase II"/>
    <property type="match status" value="1"/>
</dbReference>
<keyword evidence="2" id="KW-0326">Glycosidase</keyword>
<reference evidence="4 5" key="1">
    <citation type="submission" date="2017-11" db="EMBL/GenBank/DDBJ databases">
        <title>Evolution of Phototrophy in the Chloroflexi Phylum Driven by Horizontal Gene Transfer.</title>
        <authorList>
            <person name="Ward L.M."/>
            <person name="Hemp J."/>
            <person name="Shih P.M."/>
            <person name="Mcglynn S.E."/>
            <person name="Fischer W."/>
        </authorList>
    </citation>
    <scope>NUCLEOTIDE SEQUENCE [LARGE SCALE GENOMIC DNA]</scope>
    <source>
        <strain evidence="4">JP3_13</strain>
    </source>
</reference>
<evidence type="ECO:0000256" key="1">
    <source>
        <dbReference type="ARBA" id="ARBA00022801"/>
    </source>
</evidence>
<dbReference type="CDD" id="cd11338">
    <property type="entry name" value="AmyAc_CMD"/>
    <property type="match status" value="1"/>
</dbReference>